<dbReference type="InterPro" id="IPR011053">
    <property type="entry name" value="Single_hybrid_motif"/>
</dbReference>
<protein>
    <recommendedName>
        <fullName evidence="5 11">Dihydrolipoyllysine-residue succinyltransferase component of 2-oxoglutarate dehydrogenase complex</fullName>
        <ecNumber evidence="4 11">2.3.1.61</ecNumber>
    </recommendedName>
    <alternativeName>
        <fullName evidence="11">2-oxoglutarate dehydrogenase complex component E2</fullName>
    </alternativeName>
</protein>
<dbReference type="InterPro" id="IPR003016">
    <property type="entry name" value="2-oxoA_DH_lipoyl-BS"/>
</dbReference>
<evidence type="ECO:0000256" key="11">
    <source>
        <dbReference type="RuleBase" id="RU361138"/>
    </source>
</evidence>
<keyword evidence="8 11" id="KW-0450">Lipoyl</keyword>
<keyword evidence="9 11" id="KW-0012">Acyltransferase</keyword>
<keyword evidence="7 11" id="KW-0808">Transferase</keyword>
<dbReference type="PROSITE" id="PS50968">
    <property type="entry name" value="BIOTINYL_LIPOYL"/>
    <property type="match status" value="1"/>
</dbReference>
<evidence type="ECO:0000256" key="10">
    <source>
        <dbReference type="ARBA" id="ARBA00052761"/>
    </source>
</evidence>
<evidence type="ECO:0000256" key="8">
    <source>
        <dbReference type="ARBA" id="ARBA00022823"/>
    </source>
</evidence>
<dbReference type="Proteomes" id="UP000438983">
    <property type="component" value="Chromosome"/>
</dbReference>
<dbReference type="GO" id="GO:0005829">
    <property type="term" value="C:cytosol"/>
    <property type="evidence" value="ECO:0007669"/>
    <property type="project" value="TreeGrafter"/>
</dbReference>
<organism evidence="14 15">
    <name type="scientific">Stutzerimonas stutzeri</name>
    <name type="common">Pseudomonas stutzeri</name>
    <dbReference type="NCBI Taxonomy" id="316"/>
    <lineage>
        <taxon>Bacteria</taxon>
        <taxon>Pseudomonadati</taxon>
        <taxon>Pseudomonadota</taxon>
        <taxon>Gammaproteobacteria</taxon>
        <taxon>Pseudomonadales</taxon>
        <taxon>Pseudomonadaceae</taxon>
        <taxon>Stutzerimonas</taxon>
    </lineage>
</organism>
<dbReference type="AlphaFoldDB" id="A0A6I6LWU1"/>
<proteinExistence type="inferred from homology"/>
<dbReference type="PANTHER" id="PTHR43416">
    <property type="entry name" value="DIHYDROLIPOYLLYSINE-RESIDUE SUCCINYLTRANSFERASE COMPONENT OF 2-OXOGLUTARATE DEHYDROGENASE COMPLEX, MITOCHONDRIAL-RELATED"/>
    <property type="match status" value="1"/>
</dbReference>
<dbReference type="InterPro" id="IPR036625">
    <property type="entry name" value="E3-bd_dom_sf"/>
</dbReference>
<evidence type="ECO:0000256" key="7">
    <source>
        <dbReference type="ARBA" id="ARBA00022679"/>
    </source>
</evidence>
<dbReference type="RefSeq" id="WP_158188317.1">
    <property type="nucleotide sequence ID" value="NZ_CP046902.1"/>
</dbReference>
<feature type="domain" description="Peripheral subunit-binding (PSBD)" evidence="13">
    <location>
        <begin position="112"/>
        <end position="149"/>
    </location>
</feature>
<name>A0A6I6LWU1_STUST</name>
<dbReference type="NCBIfam" id="TIGR01347">
    <property type="entry name" value="sucB"/>
    <property type="match status" value="1"/>
</dbReference>
<dbReference type="InterPro" id="IPR050537">
    <property type="entry name" value="2-oxoacid_dehydrogenase"/>
</dbReference>
<evidence type="ECO:0000256" key="1">
    <source>
        <dbReference type="ARBA" id="ARBA00004052"/>
    </source>
</evidence>
<gene>
    <name evidence="14" type="primary">odhB</name>
    <name evidence="14" type="ORF">GQA94_12440</name>
</gene>
<evidence type="ECO:0000313" key="15">
    <source>
        <dbReference type="Proteomes" id="UP000438983"/>
    </source>
</evidence>
<dbReference type="PROSITE" id="PS51826">
    <property type="entry name" value="PSBD"/>
    <property type="match status" value="1"/>
</dbReference>
<dbReference type="SUPFAM" id="SSF47005">
    <property type="entry name" value="Peripheral subunit-binding domain of 2-oxo acid dehydrogenase complex"/>
    <property type="match status" value="1"/>
</dbReference>
<dbReference type="InterPro" id="IPR000089">
    <property type="entry name" value="Biotin_lipoyl"/>
</dbReference>
<dbReference type="SUPFAM" id="SSF52777">
    <property type="entry name" value="CoA-dependent acyltransferases"/>
    <property type="match status" value="1"/>
</dbReference>
<dbReference type="Gene3D" id="3.30.559.10">
    <property type="entry name" value="Chloramphenicol acetyltransferase-like domain"/>
    <property type="match status" value="1"/>
</dbReference>
<dbReference type="EC" id="2.3.1.61" evidence="4 11"/>
<dbReference type="Pfam" id="PF00364">
    <property type="entry name" value="Biotin_lipoyl"/>
    <property type="match status" value="1"/>
</dbReference>
<dbReference type="PANTHER" id="PTHR43416:SF5">
    <property type="entry name" value="DIHYDROLIPOYLLYSINE-RESIDUE SUCCINYLTRANSFERASE COMPONENT OF 2-OXOGLUTARATE DEHYDROGENASE COMPLEX, MITOCHONDRIAL"/>
    <property type="match status" value="1"/>
</dbReference>
<evidence type="ECO:0000256" key="3">
    <source>
        <dbReference type="ARBA" id="ARBA00007317"/>
    </source>
</evidence>
<reference evidence="14 15" key="1">
    <citation type="submission" date="2019-12" db="EMBL/GenBank/DDBJ databases">
        <title>Complete genome sequence of Pseudomonas stutzeri.</title>
        <authorList>
            <person name="Lim S.R."/>
            <person name="Kim J.H."/>
        </authorList>
    </citation>
    <scope>NUCLEOTIDE SEQUENCE [LARGE SCALE GENOMIC DNA]</scope>
    <source>
        <strain evidence="14 15">PM101005</strain>
    </source>
</reference>
<comment type="similarity">
    <text evidence="3 11">Belongs to the 2-oxoacid dehydrogenase family.</text>
</comment>
<dbReference type="UniPathway" id="UPA00868">
    <property type="reaction ID" value="UER00840"/>
</dbReference>
<evidence type="ECO:0000256" key="4">
    <source>
        <dbReference type="ARBA" id="ARBA00012945"/>
    </source>
</evidence>
<dbReference type="GO" id="GO:0004149">
    <property type="term" value="F:dihydrolipoyllysine-residue succinyltransferase activity"/>
    <property type="evidence" value="ECO:0007669"/>
    <property type="project" value="UniProtKB-UniRule"/>
</dbReference>
<dbReference type="Pfam" id="PF02817">
    <property type="entry name" value="E3_binding"/>
    <property type="match status" value="1"/>
</dbReference>
<dbReference type="GO" id="GO:0006099">
    <property type="term" value="P:tricarboxylic acid cycle"/>
    <property type="evidence" value="ECO:0007669"/>
    <property type="project" value="UniProtKB-UniRule"/>
</dbReference>
<dbReference type="InterPro" id="IPR004167">
    <property type="entry name" value="PSBD"/>
</dbReference>
<dbReference type="CDD" id="cd06849">
    <property type="entry name" value="lipoyl_domain"/>
    <property type="match status" value="1"/>
</dbReference>
<dbReference type="InterPro" id="IPR001078">
    <property type="entry name" value="2-oxoacid_DH_actylTfrase"/>
</dbReference>
<comment type="pathway">
    <text evidence="2 11">Amino-acid degradation; L-lysine degradation via saccharopine pathway; glutaryl-CoA from L-lysine: step 6/6.</text>
</comment>
<comment type="cofactor">
    <cofactor evidence="11">
        <name>(R)-lipoate</name>
        <dbReference type="ChEBI" id="CHEBI:83088"/>
    </cofactor>
    <text evidence="11">Binds 1 lipoyl cofactor covalently.</text>
</comment>
<dbReference type="SUPFAM" id="SSF51230">
    <property type="entry name" value="Single hybrid motif"/>
    <property type="match status" value="1"/>
</dbReference>
<evidence type="ECO:0000256" key="5">
    <source>
        <dbReference type="ARBA" id="ARBA00019511"/>
    </source>
</evidence>
<dbReference type="OrthoDB" id="9805770at2"/>
<keyword evidence="6 11" id="KW-0816">Tricarboxylic acid cycle</keyword>
<feature type="domain" description="Lipoyl-binding" evidence="12">
    <location>
        <begin position="2"/>
        <end position="77"/>
    </location>
</feature>
<dbReference type="InterPro" id="IPR023213">
    <property type="entry name" value="CAT-like_dom_sf"/>
</dbReference>
<dbReference type="GO" id="GO:0045252">
    <property type="term" value="C:oxoglutarate dehydrogenase complex"/>
    <property type="evidence" value="ECO:0007669"/>
    <property type="project" value="UniProtKB-UniRule"/>
</dbReference>
<accession>A0A6I6LWU1</accession>
<evidence type="ECO:0000313" key="14">
    <source>
        <dbReference type="EMBL" id="QGZ30831.1"/>
    </source>
</evidence>
<comment type="function">
    <text evidence="1 11">E2 component of the 2-oxoglutarate dehydrogenase (OGDH) complex which catalyzes the second step in the conversion of 2-oxoglutarate to succinyl-CoA and CO(2).</text>
</comment>
<dbReference type="GO" id="GO:0033512">
    <property type="term" value="P:L-lysine catabolic process to acetyl-CoA via saccharopine"/>
    <property type="evidence" value="ECO:0007669"/>
    <property type="project" value="UniProtKB-UniRule"/>
</dbReference>
<evidence type="ECO:0000256" key="6">
    <source>
        <dbReference type="ARBA" id="ARBA00022532"/>
    </source>
</evidence>
<evidence type="ECO:0000256" key="2">
    <source>
        <dbReference type="ARBA" id="ARBA00005145"/>
    </source>
</evidence>
<evidence type="ECO:0000259" key="13">
    <source>
        <dbReference type="PROSITE" id="PS51826"/>
    </source>
</evidence>
<sequence length="408" mass="42954">MAIEIKAPQFPESVADGTVATWHKQPGEAVKRDELIVDIETDKVVMEVLAEADGVLTEIVKNEGDTVLSGELLGKLEAGATVTASAPAAAPAEASAPAAAAPAPAAGGEDAILAPAARKLAEENGIDPNSVKGTGKDGRVTKEDLVAAIEAKKSAPAAAKPAASAAAAPVAVAGDRTEKRVPMTRLRAKVAERLVEAQSNMAMLTTFNEVDMTEVMALRSKYKDLFEKTHNGVRLGFMSFFVKASVEALKRFPAVNASIDGTDIVYHGYQDIGVAVSSDRGLVVPVLRNAELMSLAEVENGIATFGKKARDGKLSIDEMTGGTFTITNGGTFGSMMSTPIVNPPQAAILGMHNILQRPMAVNGQVVIRPMMYLALSYDHRLIDGKEAVSFLVTIKNLLEDPARLLLDI</sequence>
<comment type="catalytic activity">
    <reaction evidence="10 11">
        <text>N(6)-[(R)-dihydrolipoyl]-L-lysyl-[protein] + succinyl-CoA = N(6)-[(R)-S(8)-succinyldihydrolipoyl]-L-lysyl-[protein] + CoA</text>
        <dbReference type="Rhea" id="RHEA:15213"/>
        <dbReference type="Rhea" id="RHEA-COMP:10475"/>
        <dbReference type="Rhea" id="RHEA-COMP:20092"/>
        <dbReference type="ChEBI" id="CHEBI:57287"/>
        <dbReference type="ChEBI" id="CHEBI:57292"/>
        <dbReference type="ChEBI" id="CHEBI:83100"/>
        <dbReference type="ChEBI" id="CHEBI:83120"/>
        <dbReference type="EC" id="2.3.1.61"/>
    </reaction>
</comment>
<dbReference type="FunFam" id="3.30.559.10:FF:000007">
    <property type="entry name" value="Dihydrolipoamide acetyltransferase component of pyruvate dehydrogenase complex"/>
    <property type="match status" value="1"/>
</dbReference>
<dbReference type="Gene3D" id="2.40.50.100">
    <property type="match status" value="1"/>
</dbReference>
<dbReference type="NCBIfam" id="NF004309">
    <property type="entry name" value="PRK05704.1"/>
    <property type="match status" value="1"/>
</dbReference>
<dbReference type="Pfam" id="PF00198">
    <property type="entry name" value="2-oxoacid_dh"/>
    <property type="match status" value="1"/>
</dbReference>
<evidence type="ECO:0000256" key="9">
    <source>
        <dbReference type="ARBA" id="ARBA00023315"/>
    </source>
</evidence>
<dbReference type="EMBL" id="CP046902">
    <property type="protein sequence ID" value="QGZ30831.1"/>
    <property type="molecule type" value="Genomic_DNA"/>
</dbReference>
<dbReference type="InterPro" id="IPR006255">
    <property type="entry name" value="SucB"/>
</dbReference>
<evidence type="ECO:0000259" key="12">
    <source>
        <dbReference type="PROSITE" id="PS50968"/>
    </source>
</evidence>
<dbReference type="Gene3D" id="4.10.320.10">
    <property type="entry name" value="E3-binding domain"/>
    <property type="match status" value="1"/>
</dbReference>
<dbReference type="PROSITE" id="PS00189">
    <property type="entry name" value="LIPOYL"/>
    <property type="match status" value="1"/>
</dbReference>